<feature type="compositionally biased region" description="Polar residues" evidence="1">
    <location>
        <begin position="311"/>
        <end position="320"/>
    </location>
</feature>
<dbReference type="Proteomes" id="UP000756346">
    <property type="component" value="Unassembled WGS sequence"/>
</dbReference>
<accession>A0A9P9BQH1</accession>
<evidence type="ECO:0000256" key="3">
    <source>
        <dbReference type="SAM" id="SignalP"/>
    </source>
</evidence>
<dbReference type="Pfam" id="PF01822">
    <property type="entry name" value="WSC"/>
    <property type="match status" value="1"/>
</dbReference>
<sequence>MASFRSTVSLTALAAFAAGHVAAGHVAADLIPMTFCATINTASMPANSSIYQSDGLCRDFCTLSNNAFAVIKDSNCWCSDYLPASSIQVNTNKCNKPCPGFPSDTCGGDGVWGYIKLSAQPSGVKGGDDSGSSQPTTEPPSPTNTGTTPLTIVSTVTADGATSQVTITLPPSANNSGNQASNGELSTTSSGLSTGAAVGIAVGVLAVVGIIIGAAVWFWLRRRKQNQEEAAVERSNSGRGSSAGMMGTPRTEMASIWDSEQLSTGRRNSRLMPHDPRMDPFAGNIYAQANKSRESINTLQDNQDYSRKVLRTTNPDPDQD</sequence>
<feature type="transmembrane region" description="Helical" evidence="2">
    <location>
        <begin position="196"/>
        <end position="220"/>
    </location>
</feature>
<evidence type="ECO:0000256" key="2">
    <source>
        <dbReference type="SAM" id="Phobius"/>
    </source>
</evidence>
<evidence type="ECO:0000313" key="5">
    <source>
        <dbReference type="EMBL" id="KAH7030860.1"/>
    </source>
</evidence>
<feature type="domain" description="WSC" evidence="4">
    <location>
        <begin position="30"/>
        <end position="118"/>
    </location>
</feature>
<dbReference type="SMART" id="SM00321">
    <property type="entry name" value="WSC"/>
    <property type="match status" value="1"/>
</dbReference>
<dbReference type="EMBL" id="JAGTJQ010000005">
    <property type="protein sequence ID" value="KAH7030860.1"/>
    <property type="molecule type" value="Genomic_DNA"/>
</dbReference>
<keyword evidence="6" id="KW-1185">Reference proteome</keyword>
<dbReference type="OrthoDB" id="2537459at2759"/>
<evidence type="ECO:0000313" key="6">
    <source>
        <dbReference type="Proteomes" id="UP000756346"/>
    </source>
</evidence>
<evidence type="ECO:0000259" key="4">
    <source>
        <dbReference type="PROSITE" id="PS51212"/>
    </source>
</evidence>
<feature type="compositionally biased region" description="Polar residues" evidence="1">
    <location>
        <begin position="287"/>
        <end position="303"/>
    </location>
</feature>
<feature type="region of interest" description="Disordered" evidence="1">
    <location>
        <begin position="166"/>
        <end position="190"/>
    </location>
</feature>
<keyword evidence="2" id="KW-0812">Transmembrane</keyword>
<feature type="region of interest" description="Disordered" evidence="1">
    <location>
        <begin position="229"/>
        <end position="249"/>
    </location>
</feature>
<keyword evidence="2" id="KW-0472">Membrane</keyword>
<dbReference type="CDD" id="cd12087">
    <property type="entry name" value="TM_EGFR-like"/>
    <property type="match status" value="1"/>
</dbReference>
<evidence type="ECO:0000256" key="1">
    <source>
        <dbReference type="SAM" id="MobiDB-lite"/>
    </source>
</evidence>
<feature type="region of interest" description="Disordered" evidence="1">
    <location>
        <begin position="121"/>
        <end position="150"/>
    </location>
</feature>
<gene>
    <name evidence="5" type="ORF">B0I36DRAFT_362665</name>
</gene>
<name>A0A9P9BQH1_9PEZI</name>
<dbReference type="GeneID" id="70188235"/>
<dbReference type="AlphaFoldDB" id="A0A9P9BQH1"/>
<feature type="compositionally biased region" description="Low complexity" evidence="1">
    <location>
        <begin position="172"/>
        <end position="190"/>
    </location>
</feature>
<reference evidence="5" key="1">
    <citation type="journal article" date="2021" name="Nat. Commun.">
        <title>Genetic determinants of endophytism in the Arabidopsis root mycobiome.</title>
        <authorList>
            <person name="Mesny F."/>
            <person name="Miyauchi S."/>
            <person name="Thiergart T."/>
            <person name="Pickel B."/>
            <person name="Atanasova L."/>
            <person name="Karlsson M."/>
            <person name="Huettel B."/>
            <person name="Barry K.W."/>
            <person name="Haridas S."/>
            <person name="Chen C."/>
            <person name="Bauer D."/>
            <person name="Andreopoulos W."/>
            <person name="Pangilinan J."/>
            <person name="LaButti K."/>
            <person name="Riley R."/>
            <person name="Lipzen A."/>
            <person name="Clum A."/>
            <person name="Drula E."/>
            <person name="Henrissat B."/>
            <person name="Kohler A."/>
            <person name="Grigoriev I.V."/>
            <person name="Martin F.M."/>
            <person name="Hacquard S."/>
        </authorList>
    </citation>
    <scope>NUCLEOTIDE SEQUENCE</scope>
    <source>
        <strain evidence="5">MPI-CAGE-CH-0230</strain>
    </source>
</reference>
<feature type="chain" id="PRO_5040195816" description="WSC domain-containing protein" evidence="3">
    <location>
        <begin position="24"/>
        <end position="320"/>
    </location>
</feature>
<dbReference type="InterPro" id="IPR002889">
    <property type="entry name" value="WSC_carb-bd"/>
</dbReference>
<comment type="caution">
    <text evidence="5">The sequence shown here is derived from an EMBL/GenBank/DDBJ whole genome shotgun (WGS) entry which is preliminary data.</text>
</comment>
<proteinExistence type="predicted"/>
<feature type="signal peptide" evidence="3">
    <location>
        <begin position="1"/>
        <end position="23"/>
    </location>
</feature>
<dbReference type="PROSITE" id="PS51212">
    <property type="entry name" value="WSC"/>
    <property type="match status" value="1"/>
</dbReference>
<feature type="region of interest" description="Disordered" evidence="1">
    <location>
        <begin position="266"/>
        <end position="320"/>
    </location>
</feature>
<dbReference type="PANTHER" id="PTHR16861:SF4">
    <property type="entry name" value="SH3 DOMAIN PROTEIN (AFU_ORTHOLOGUE AFUA_1G13610)"/>
    <property type="match status" value="1"/>
</dbReference>
<protein>
    <recommendedName>
        <fullName evidence="4">WSC domain-containing protein</fullName>
    </recommendedName>
</protein>
<organism evidence="5 6">
    <name type="scientific">Microdochium trichocladiopsis</name>
    <dbReference type="NCBI Taxonomy" id="1682393"/>
    <lineage>
        <taxon>Eukaryota</taxon>
        <taxon>Fungi</taxon>
        <taxon>Dikarya</taxon>
        <taxon>Ascomycota</taxon>
        <taxon>Pezizomycotina</taxon>
        <taxon>Sordariomycetes</taxon>
        <taxon>Xylariomycetidae</taxon>
        <taxon>Xylariales</taxon>
        <taxon>Microdochiaceae</taxon>
        <taxon>Microdochium</taxon>
    </lineage>
</organism>
<keyword evidence="2" id="KW-1133">Transmembrane helix</keyword>
<dbReference type="PANTHER" id="PTHR16861">
    <property type="entry name" value="GLYCOPROTEIN 38"/>
    <property type="match status" value="1"/>
</dbReference>
<keyword evidence="3" id="KW-0732">Signal</keyword>
<dbReference type="RefSeq" id="XP_046012540.1">
    <property type="nucleotide sequence ID" value="XM_046158689.1"/>
</dbReference>